<dbReference type="Pfam" id="PF01207">
    <property type="entry name" value="Dus"/>
    <property type="match status" value="1"/>
</dbReference>
<dbReference type="PANTHER" id="PTHR43656:SF2">
    <property type="entry name" value="BINDING OXIDOREDUCTASE, PUTATIVE (AFU_ORTHOLOGUE AFUA_2G08260)-RELATED"/>
    <property type="match status" value="1"/>
</dbReference>
<proteinExistence type="predicted"/>
<dbReference type="InterPro" id="IPR051799">
    <property type="entry name" value="NADH_flavin_oxidoreductase"/>
</dbReference>
<keyword evidence="6" id="KW-1185">Reference proteome</keyword>
<sequence length="435" mass="48807">MQDIIFEPLHFRNLTVKNRLFRSSISGRIDNYDGSGTPARINWERKFAKGGVGAIISSHIPVDPSQRILPNYAMIDRDDKIPFWKEVVNAVHEFDCKFIGQLSMSGHQQDIKGIENKYRKPLSSINGFEHFHGITGIQMSQSEIGQAVLKFAQAAGRARQSGMDGIELHASNGYLFTQFLSSAINKRKDEYGGGLANRARFLMEVVKAIRMEVGQDYHFQVKLNAADHHSDYILNFGSGNTLEEGVQVAKWLEQSGVDALHVSTGSQFPHPRNPVGPLPVESAVDTYVSMIPSGKFSFFNYLTFRYRIFWPLIKWLWVRKQPESMEGINLLECNAIKKAVSIPVLCTGGFQTASVIRESLEDGFCDGVTIARALMANPDLPLMFARGLEQATKPCSYCNKCLAHVLVDPLGCYDESRFANYEAMMDELMSIFKVE</sequence>
<organism evidence="5 6">
    <name type="scientific">Dyadobacter arcticus</name>
    <dbReference type="NCBI Taxonomy" id="1078754"/>
    <lineage>
        <taxon>Bacteria</taxon>
        <taxon>Pseudomonadati</taxon>
        <taxon>Bacteroidota</taxon>
        <taxon>Cytophagia</taxon>
        <taxon>Cytophagales</taxon>
        <taxon>Spirosomataceae</taxon>
        <taxon>Dyadobacter</taxon>
    </lineage>
</organism>
<protein>
    <submittedName>
        <fullName evidence="5">2,4-dienoyl-CoA reductase (NADPH2)</fullName>
        <ecNumber evidence="5">1.3.1.34</ecNumber>
    </submittedName>
</protein>
<name>A0ABX0UNP8_9BACT</name>
<feature type="domain" description="NADH:flavin oxidoreductase/NADH oxidase N-terminal" evidence="3">
    <location>
        <begin position="5"/>
        <end position="265"/>
    </location>
</feature>
<reference evidence="5 6" key="1">
    <citation type="submission" date="2020-03" db="EMBL/GenBank/DDBJ databases">
        <title>Genomic Encyclopedia of Type Strains, Phase IV (KMG-IV): sequencing the most valuable type-strain genomes for metagenomic binning, comparative biology and taxonomic classification.</title>
        <authorList>
            <person name="Goeker M."/>
        </authorList>
    </citation>
    <scope>NUCLEOTIDE SEQUENCE [LARGE SCALE GENOMIC DNA]</scope>
    <source>
        <strain evidence="5 6">DSM 102865</strain>
    </source>
</reference>
<evidence type="ECO:0000256" key="1">
    <source>
        <dbReference type="ARBA" id="ARBA00022630"/>
    </source>
</evidence>
<evidence type="ECO:0000256" key="2">
    <source>
        <dbReference type="ARBA" id="ARBA00023002"/>
    </source>
</evidence>
<dbReference type="GO" id="GO:0008670">
    <property type="term" value="F:2,4-dienoyl-CoA reductase (NADPH) activity"/>
    <property type="evidence" value="ECO:0007669"/>
    <property type="project" value="UniProtKB-EC"/>
</dbReference>
<dbReference type="EMBL" id="JAASQJ010000003">
    <property type="protein sequence ID" value="NIJ53604.1"/>
    <property type="molecule type" value="Genomic_DNA"/>
</dbReference>
<feature type="domain" description="DUS-like FMN-binding" evidence="4">
    <location>
        <begin position="320"/>
        <end position="388"/>
    </location>
</feature>
<dbReference type="Proteomes" id="UP001179181">
    <property type="component" value="Unassembled WGS sequence"/>
</dbReference>
<dbReference type="SUPFAM" id="SSF51395">
    <property type="entry name" value="FMN-linked oxidoreductases"/>
    <property type="match status" value="1"/>
</dbReference>
<gene>
    <name evidence="5" type="ORF">FHS68_002786</name>
</gene>
<evidence type="ECO:0000259" key="4">
    <source>
        <dbReference type="Pfam" id="PF01207"/>
    </source>
</evidence>
<evidence type="ECO:0000313" key="6">
    <source>
        <dbReference type="Proteomes" id="UP001179181"/>
    </source>
</evidence>
<dbReference type="Pfam" id="PF00724">
    <property type="entry name" value="Oxidored_FMN"/>
    <property type="match status" value="1"/>
</dbReference>
<comment type="caution">
    <text evidence="5">The sequence shown here is derived from an EMBL/GenBank/DDBJ whole genome shotgun (WGS) entry which is preliminary data.</text>
</comment>
<accession>A0ABX0UNP8</accession>
<dbReference type="EC" id="1.3.1.34" evidence="5"/>
<evidence type="ECO:0000259" key="3">
    <source>
        <dbReference type="Pfam" id="PF00724"/>
    </source>
</evidence>
<evidence type="ECO:0000313" key="5">
    <source>
        <dbReference type="EMBL" id="NIJ53604.1"/>
    </source>
</evidence>
<dbReference type="Gene3D" id="3.20.20.70">
    <property type="entry name" value="Aldolase class I"/>
    <property type="match status" value="1"/>
</dbReference>
<dbReference type="CDD" id="cd02803">
    <property type="entry name" value="OYE_like_FMN_family"/>
    <property type="match status" value="1"/>
</dbReference>
<dbReference type="InterPro" id="IPR013785">
    <property type="entry name" value="Aldolase_TIM"/>
</dbReference>
<keyword evidence="1" id="KW-0285">Flavoprotein</keyword>
<dbReference type="InterPro" id="IPR035587">
    <property type="entry name" value="DUS-like_FMN-bd"/>
</dbReference>
<dbReference type="RefSeq" id="WP_167270988.1">
    <property type="nucleotide sequence ID" value="NZ_JAASQJ010000003.1"/>
</dbReference>
<dbReference type="InterPro" id="IPR001155">
    <property type="entry name" value="OxRdtase_FMN_N"/>
</dbReference>
<keyword evidence="2 5" id="KW-0560">Oxidoreductase</keyword>
<dbReference type="PANTHER" id="PTHR43656">
    <property type="entry name" value="BINDING OXIDOREDUCTASE, PUTATIVE (AFU_ORTHOLOGUE AFUA_2G08260)-RELATED"/>
    <property type="match status" value="1"/>
</dbReference>